<sequence>MEDTRGLGVDLRLDLGGGHNWLAVQAADPAYLPGDRGEVSCADYADAGADEAGTTVRCIVLEDGTTVLVLTSEHGFSDDNADGSVAMALVSGPGRELQLTYESYDADGAIAPEVVADIAADPLVGWATSPATNTAGQRLTGFRETDRIDRDGAEGYDESTPDVAPAP</sequence>
<gene>
    <name evidence="2" type="ORF">EKO23_14850</name>
</gene>
<dbReference type="EMBL" id="SDKM01000021">
    <property type="protein sequence ID" value="RYP84789.1"/>
    <property type="molecule type" value="Genomic_DNA"/>
</dbReference>
<proteinExistence type="predicted"/>
<dbReference type="Proteomes" id="UP000295198">
    <property type="component" value="Unassembled WGS sequence"/>
</dbReference>
<evidence type="ECO:0000256" key="1">
    <source>
        <dbReference type="SAM" id="MobiDB-lite"/>
    </source>
</evidence>
<evidence type="ECO:0000313" key="2">
    <source>
        <dbReference type="EMBL" id="RYP84789.1"/>
    </source>
</evidence>
<accession>A0A4V1XYX7</accession>
<keyword evidence="3" id="KW-1185">Reference proteome</keyword>
<comment type="caution">
    <text evidence="2">The sequence shown here is derived from an EMBL/GenBank/DDBJ whole genome shotgun (WGS) entry which is preliminary data.</text>
</comment>
<evidence type="ECO:0000313" key="3">
    <source>
        <dbReference type="Proteomes" id="UP000295198"/>
    </source>
</evidence>
<protein>
    <submittedName>
        <fullName evidence="2">Uncharacterized protein</fullName>
    </submittedName>
</protein>
<reference evidence="2 3" key="1">
    <citation type="submission" date="2019-01" db="EMBL/GenBank/DDBJ databases">
        <title>Nocardioides guangzhouensis sp. nov., an actinobacterium isolated from soil.</title>
        <authorList>
            <person name="Fu Y."/>
            <person name="Cai Y."/>
            <person name="Lin Z."/>
            <person name="Chen P."/>
        </authorList>
    </citation>
    <scope>NUCLEOTIDE SEQUENCE [LARGE SCALE GENOMIC DNA]</scope>
    <source>
        <strain evidence="2 3">130</strain>
    </source>
</reference>
<feature type="region of interest" description="Disordered" evidence="1">
    <location>
        <begin position="130"/>
        <end position="167"/>
    </location>
</feature>
<dbReference type="AlphaFoldDB" id="A0A4V1XYX7"/>
<organism evidence="2 3">
    <name type="scientific">Nocardioides guangzhouensis</name>
    <dbReference type="NCBI Taxonomy" id="2497878"/>
    <lineage>
        <taxon>Bacteria</taxon>
        <taxon>Bacillati</taxon>
        <taxon>Actinomycetota</taxon>
        <taxon>Actinomycetes</taxon>
        <taxon>Propionibacteriales</taxon>
        <taxon>Nocardioidaceae</taxon>
        <taxon>Nocardioides</taxon>
    </lineage>
</organism>
<name>A0A4V1XYX7_9ACTN</name>
<feature type="compositionally biased region" description="Basic and acidic residues" evidence="1">
    <location>
        <begin position="141"/>
        <end position="153"/>
    </location>
</feature>